<dbReference type="OrthoDB" id="9804907at2"/>
<dbReference type="Proteomes" id="UP000007013">
    <property type="component" value="Chromosome"/>
</dbReference>
<protein>
    <submittedName>
        <fullName evidence="2">Glyoxalase/bleomycin resistance protein/dioxygenase</fullName>
    </submittedName>
</protein>
<dbReference type="SUPFAM" id="SSF54593">
    <property type="entry name" value="Glyoxalase/Bleomycin resistance protein/Dihydroxybiphenyl dioxygenase"/>
    <property type="match status" value="1"/>
</dbReference>
<reference evidence="2 3" key="1">
    <citation type="journal article" date="2011" name="J. Bacteriol.">
        <title>Genome sequence of the verrucomicrobium Opitutus terrae PB90-1, an abundant inhabitant of rice paddy soil ecosystems.</title>
        <authorList>
            <person name="van Passel M.W."/>
            <person name="Kant R."/>
            <person name="Palva A."/>
            <person name="Copeland A."/>
            <person name="Lucas S."/>
            <person name="Lapidus A."/>
            <person name="Glavina del Rio T."/>
            <person name="Pitluck S."/>
            <person name="Goltsman E."/>
            <person name="Clum A."/>
            <person name="Sun H."/>
            <person name="Schmutz J."/>
            <person name="Larimer F.W."/>
            <person name="Land M.L."/>
            <person name="Hauser L."/>
            <person name="Kyrpides N."/>
            <person name="Mikhailova N."/>
            <person name="Richardson P.P."/>
            <person name="Janssen P.H."/>
            <person name="de Vos W.M."/>
            <person name="Smidt H."/>
        </authorList>
    </citation>
    <scope>NUCLEOTIDE SEQUENCE [LARGE SCALE GENOMIC DNA]</scope>
    <source>
        <strain evidence="3">DSM 11246 / JCM 15787 / PB90-1</strain>
    </source>
</reference>
<evidence type="ECO:0000313" key="2">
    <source>
        <dbReference type="EMBL" id="ACB77377.1"/>
    </source>
</evidence>
<dbReference type="GO" id="GO:0051213">
    <property type="term" value="F:dioxygenase activity"/>
    <property type="evidence" value="ECO:0007669"/>
    <property type="project" value="UniProtKB-KW"/>
</dbReference>
<accession>B2A041</accession>
<keyword evidence="2" id="KW-0223">Dioxygenase</keyword>
<dbReference type="InterPro" id="IPR037523">
    <property type="entry name" value="VOC_core"/>
</dbReference>
<name>B2A041_OPITP</name>
<dbReference type="Pfam" id="PF00903">
    <property type="entry name" value="Glyoxalase"/>
    <property type="match status" value="1"/>
</dbReference>
<gene>
    <name evidence="2" type="ordered locus">Oter_4103</name>
</gene>
<dbReference type="InterPro" id="IPR029068">
    <property type="entry name" value="Glyas_Bleomycin-R_OHBP_Dase"/>
</dbReference>
<proteinExistence type="predicted"/>
<sequence>MNATTPAAVRVTEIAFTGYPVTNMARARVFYENVLGLKPGATFGEGDKQWVEYDIGAGTLAITNMAAEWQPAAQGPSIALEVEDFDAAIEALRQAGVTFTVPPTASPVCRLAVCLDPDGNSLAVHKRNPH</sequence>
<dbReference type="InterPro" id="IPR004360">
    <property type="entry name" value="Glyas_Fos-R_dOase_dom"/>
</dbReference>
<keyword evidence="3" id="KW-1185">Reference proteome</keyword>
<dbReference type="Gene3D" id="3.10.180.10">
    <property type="entry name" value="2,3-Dihydroxybiphenyl 1,2-Dioxygenase, domain 1"/>
    <property type="match status" value="1"/>
</dbReference>
<evidence type="ECO:0000259" key="1">
    <source>
        <dbReference type="PROSITE" id="PS51819"/>
    </source>
</evidence>
<dbReference type="EMBL" id="CP001032">
    <property type="protein sequence ID" value="ACB77377.1"/>
    <property type="molecule type" value="Genomic_DNA"/>
</dbReference>
<dbReference type="PANTHER" id="PTHR33993">
    <property type="entry name" value="GLYOXALASE-RELATED"/>
    <property type="match status" value="1"/>
</dbReference>
<dbReference type="KEGG" id="ote:Oter_4103"/>
<dbReference type="RefSeq" id="WP_012376905.1">
    <property type="nucleotide sequence ID" value="NC_010571.1"/>
</dbReference>
<evidence type="ECO:0000313" key="3">
    <source>
        <dbReference type="Proteomes" id="UP000007013"/>
    </source>
</evidence>
<dbReference type="InterPro" id="IPR052164">
    <property type="entry name" value="Anthracycline_SecMetBiosynth"/>
</dbReference>
<organism evidence="2 3">
    <name type="scientific">Opitutus terrae (strain DSM 11246 / JCM 15787 / PB90-1)</name>
    <dbReference type="NCBI Taxonomy" id="452637"/>
    <lineage>
        <taxon>Bacteria</taxon>
        <taxon>Pseudomonadati</taxon>
        <taxon>Verrucomicrobiota</taxon>
        <taxon>Opitutia</taxon>
        <taxon>Opitutales</taxon>
        <taxon>Opitutaceae</taxon>
        <taxon>Opitutus</taxon>
    </lineage>
</organism>
<dbReference type="HOGENOM" id="CLU_046006_10_7_0"/>
<keyword evidence="2" id="KW-0560">Oxidoreductase</keyword>
<feature type="domain" description="VOC" evidence="1">
    <location>
        <begin position="13"/>
        <end position="127"/>
    </location>
</feature>
<dbReference type="STRING" id="452637.Oter_4103"/>
<dbReference type="eggNOG" id="COG0346">
    <property type="taxonomic scope" value="Bacteria"/>
</dbReference>
<dbReference type="PROSITE" id="PS51819">
    <property type="entry name" value="VOC"/>
    <property type="match status" value="1"/>
</dbReference>
<dbReference type="AlphaFoldDB" id="B2A041"/>